<dbReference type="Proteomes" id="UP001438707">
    <property type="component" value="Unassembled WGS sequence"/>
</dbReference>
<protein>
    <recommendedName>
        <fullName evidence="6">Cytoplasmic tRNA 2-thiolation protein 2</fullName>
    </recommendedName>
</protein>
<dbReference type="InterPro" id="IPR019407">
    <property type="entry name" value="CTU2"/>
</dbReference>
<proteinExistence type="predicted"/>
<dbReference type="InterPro" id="IPR014729">
    <property type="entry name" value="Rossmann-like_a/b/a_fold"/>
</dbReference>
<dbReference type="GO" id="GO:0005829">
    <property type="term" value="C:cytosol"/>
    <property type="evidence" value="ECO:0007669"/>
    <property type="project" value="TreeGrafter"/>
</dbReference>
<evidence type="ECO:0000256" key="2">
    <source>
        <dbReference type="ARBA" id="ARBA00022694"/>
    </source>
</evidence>
<keyword evidence="2" id="KW-0819">tRNA processing</keyword>
<feature type="region of interest" description="Disordered" evidence="3">
    <location>
        <begin position="164"/>
        <end position="190"/>
    </location>
</feature>
<dbReference type="AlphaFoldDB" id="A0AAW1S3E4"/>
<evidence type="ECO:0000256" key="3">
    <source>
        <dbReference type="SAM" id="MobiDB-lite"/>
    </source>
</evidence>
<dbReference type="GO" id="GO:0016783">
    <property type="term" value="F:sulfurtransferase activity"/>
    <property type="evidence" value="ECO:0007669"/>
    <property type="project" value="TreeGrafter"/>
</dbReference>
<accession>A0AAW1S3E4</accession>
<reference evidence="4 5" key="1">
    <citation type="journal article" date="2024" name="Nat. Commun.">
        <title>Phylogenomics reveals the evolutionary origins of lichenization in chlorophyte algae.</title>
        <authorList>
            <person name="Puginier C."/>
            <person name="Libourel C."/>
            <person name="Otte J."/>
            <person name="Skaloud P."/>
            <person name="Haon M."/>
            <person name="Grisel S."/>
            <person name="Petersen M."/>
            <person name="Berrin J.G."/>
            <person name="Delaux P.M."/>
            <person name="Dal Grande F."/>
            <person name="Keller J."/>
        </authorList>
    </citation>
    <scope>NUCLEOTIDE SEQUENCE [LARGE SCALE GENOMIC DNA]</scope>
    <source>
        <strain evidence="4 5">SAG 2145</strain>
    </source>
</reference>
<dbReference type="PANTHER" id="PTHR20882">
    <property type="entry name" value="CYTOPLASMIC TRNA 2-THIOLATION PROTEIN 2"/>
    <property type="match status" value="1"/>
</dbReference>
<evidence type="ECO:0000313" key="5">
    <source>
        <dbReference type="Proteomes" id="UP001438707"/>
    </source>
</evidence>
<dbReference type="SUPFAM" id="SSF52402">
    <property type="entry name" value="Adenine nucleotide alpha hydrolases-like"/>
    <property type="match status" value="1"/>
</dbReference>
<keyword evidence="1" id="KW-0963">Cytoplasm</keyword>
<gene>
    <name evidence="4" type="ORF">WJX74_007286</name>
</gene>
<dbReference type="PANTHER" id="PTHR20882:SF14">
    <property type="entry name" value="CYTOPLASMIC TRNA 2-THIOLATION PROTEIN 2"/>
    <property type="match status" value="1"/>
</dbReference>
<organism evidence="4 5">
    <name type="scientific">Apatococcus lobatus</name>
    <dbReference type="NCBI Taxonomy" id="904363"/>
    <lineage>
        <taxon>Eukaryota</taxon>
        <taxon>Viridiplantae</taxon>
        <taxon>Chlorophyta</taxon>
        <taxon>core chlorophytes</taxon>
        <taxon>Trebouxiophyceae</taxon>
        <taxon>Chlorellales</taxon>
        <taxon>Chlorellaceae</taxon>
        <taxon>Apatococcus</taxon>
    </lineage>
</organism>
<name>A0AAW1S3E4_9CHLO</name>
<dbReference type="Gene3D" id="3.40.50.620">
    <property type="entry name" value="HUPs"/>
    <property type="match status" value="1"/>
</dbReference>
<feature type="compositionally biased region" description="Polar residues" evidence="3">
    <location>
        <begin position="171"/>
        <end position="184"/>
    </location>
</feature>
<dbReference type="GO" id="GO:0002143">
    <property type="term" value="P:tRNA wobble position uridine thiolation"/>
    <property type="evidence" value="ECO:0007669"/>
    <property type="project" value="TreeGrafter"/>
</dbReference>
<keyword evidence="5" id="KW-1185">Reference proteome</keyword>
<dbReference type="GO" id="GO:0000049">
    <property type="term" value="F:tRNA binding"/>
    <property type="evidence" value="ECO:0007669"/>
    <property type="project" value="InterPro"/>
</dbReference>
<sequence>MQTPARRFCTKCRHLPAEVAANQNEPLCRQCLVSGMLSRFRNVIRLQQLIQPGDKVLAAASGGAASQAMLYCLLQIQNTNPERPDRGKVSFNLAVAHVDGDALLAEGRNVSSSGACNGHATVQSSNSAATWTSAETAINSLLRSHGPANQSPCHVLSLPFPSISPDRGQADASQQASMDPTSLSDSRHEQRDQLLREYARLQGCNRIAMGYSSTRLAILTIAEAAKGFGADIPASVQYLGPREQDASRPVIMRPMRDITAKDAAFLCHFLKLHVAAPSGSQKPSNPAASHRDINLLAMEFVNGLQATMPSGASAILRTASKLQ</sequence>
<comment type="caution">
    <text evidence="4">The sequence shown here is derived from an EMBL/GenBank/DDBJ whole genome shotgun (WGS) entry which is preliminary data.</text>
</comment>
<dbReference type="EMBL" id="JALJOS010000004">
    <property type="protein sequence ID" value="KAK9840309.1"/>
    <property type="molecule type" value="Genomic_DNA"/>
</dbReference>
<evidence type="ECO:0000256" key="1">
    <source>
        <dbReference type="ARBA" id="ARBA00022490"/>
    </source>
</evidence>
<evidence type="ECO:0000313" key="4">
    <source>
        <dbReference type="EMBL" id="KAK9840309.1"/>
    </source>
</evidence>
<evidence type="ECO:0008006" key="6">
    <source>
        <dbReference type="Google" id="ProtNLM"/>
    </source>
</evidence>